<dbReference type="InterPro" id="IPR010067">
    <property type="entry name" value="ABC_SsuA_sub-bd"/>
</dbReference>
<dbReference type="SUPFAM" id="SSF53850">
    <property type="entry name" value="Periplasmic binding protein-like II"/>
    <property type="match status" value="1"/>
</dbReference>
<comment type="subcellular location">
    <subcellularLocation>
        <location evidence="1">Endomembrane system</location>
    </subcellularLocation>
    <subcellularLocation>
        <location evidence="2">Periplasm</location>
    </subcellularLocation>
</comment>
<dbReference type="PANTHER" id="PTHR30024">
    <property type="entry name" value="ALIPHATIC SULFONATES-BINDING PROTEIN-RELATED"/>
    <property type="match status" value="1"/>
</dbReference>
<dbReference type="GO" id="GO:0042597">
    <property type="term" value="C:periplasmic space"/>
    <property type="evidence" value="ECO:0007669"/>
    <property type="project" value="UniProtKB-SubCell"/>
</dbReference>
<evidence type="ECO:0000256" key="5">
    <source>
        <dbReference type="ARBA" id="ARBA00022475"/>
    </source>
</evidence>
<sequence>MQVVSILCFCLMCYFKLFAQEHLKEKTVIRVGHFATITHAQAVIGHGLSREQRGWFESFLGPDVEIQWYVYQAGSSAMEALFADSLDLTYVGPSPTINAYLKAKGKTIRVVCGSCSGGASLIIQSNRIKKISDFQGKIIATPQLGNTQDVAARAWLYSNGFEFNLFGGQVTVIPMENVDQFTLFHQGDLDAAWAVEPWASRLVEEAKGEVFLEESSLWKQTGGKYVTTHLVSTENFLQNRPDLVKKWILAHIKLTEWIQENSEQAKVFFNQELKKEVFRNLAKEIIDRAWEKIELTYAPIQASLYRYANWAYEIGFFKQQPQLKGLYDLRLLAEVLEEIDHSKGLIHDRS</sequence>
<comment type="similarity">
    <text evidence="3">Belongs to the bacterial solute-binding protein SsuA/TauA family.</text>
</comment>
<evidence type="ECO:0000256" key="4">
    <source>
        <dbReference type="ARBA" id="ARBA00022448"/>
    </source>
</evidence>
<keyword evidence="7 9" id="KW-0732">Signal</keyword>
<evidence type="ECO:0000256" key="9">
    <source>
        <dbReference type="SAM" id="SignalP"/>
    </source>
</evidence>
<name>A0A2P9H971_PARUW</name>
<dbReference type="PANTHER" id="PTHR30024:SF47">
    <property type="entry name" value="TAURINE-BINDING PERIPLASMIC PROTEIN"/>
    <property type="match status" value="1"/>
</dbReference>
<evidence type="ECO:0000313" key="10">
    <source>
        <dbReference type="EMBL" id="SPJ31553.1"/>
    </source>
</evidence>
<gene>
    <name evidence="10" type="ORF">PC_RS00060</name>
</gene>
<dbReference type="EMBL" id="BX908798">
    <property type="protein sequence ID" value="SPJ31553.1"/>
    <property type="molecule type" value="Genomic_DNA"/>
</dbReference>
<dbReference type="CDD" id="cd13553">
    <property type="entry name" value="PBP2_NrtA_CpmA_like"/>
    <property type="match status" value="1"/>
</dbReference>
<dbReference type="NCBIfam" id="TIGR01728">
    <property type="entry name" value="SsuA_fam"/>
    <property type="match status" value="1"/>
</dbReference>
<feature type="chain" id="PRO_5015133111" description="Solute-binding protein family 3/N-terminal domain-containing protein" evidence="9">
    <location>
        <begin position="20"/>
        <end position="350"/>
    </location>
</feature>
<evidence type="ECO:0008006" key="12">
    <source>
        <dbReference type="Google" id="ProtNLM"/>
    </source>
</evidence>
<keyword evidence="11" id="KW-1185">Reference proteome</keyword>
<dbReference type="Pfam" id="PF13379">
    <property type="entry name" value="NMT1_2"/>
    <property type="match status" value="1"/>
</dbReference>
<dbReference type="KEGG" id="pcu:PC_RS00060"/>
<dbReference type="RefSeq" id="WP_044044586.1">
    <property type="nucleotide sequence ID" value="NC_005861.2"/>
</dbReference>
<evidence type="ECO:0000256" key="8">
    <source>
        <dbReference type="ARBA" id="ARBA00023136"/>
    </source>
</evidence>
<dbReference type="InterPro" id="IPR044527">
    <property type="entry name" value="NrtA/CpmA_ABC-bd_dom"/>
</dbReference>
<organism evidence="10 11">
    <name type="scientific">Protochlamydia amoebophila (strain UWE25)</name>
    <dbReference type="NCBI Taxonomy" id="264201"/>
    <lineage>
        <taxon>Bacteria</taxon>
        <taxon>Pseudomonadati</taxon>
        <taxon>Chlamydiota</taxon>
        <taxon>Chlamydiia</taxon>
        <taxon>Parachlamydiales</taxon>
        <taxon>Parachlamydiaceae</taxon>
        <taxon>Candidatus Protochlamydia</taxon>
    </lineage>
</organism>
<evidence type="ECO:0000256" key="2">
    <source>
        <dbReference type="ARBA" id="ARBA00004418"/>
    </source>
</evidence>
<protein>
    <recommendedName>
        <fullName evidence="12">Solute-binding protein family 3/N-terminal domain-containing protein</fullName>
    </recommendedName>
</protein>
<dbReference type="GO" id="GO:0042626">
    <property type="term" value="F:ATPase-coupled transmembrane transporter activity"/>
    <property type="evidence" value="ECO:0007669"/>
    <property type="project" value="InterPro"/>
</dbReference>
<evidence type="ECO:0000313" key="11">
    <source>
        <dbReference type="Proteomes" id="UP000000529"/>
    </source>
</evidence>
<evidence type="ECO:0000256" key="7">
    <source>
        <dbReference type="ARBA" id="ARBA00022729"/>
    </source>
</evidence>
<dbReference type="OrthoDB" id="9814375at2"/>
<keyword evidence="6" id="KW-0997">Cell inner membrane</keyword>
<evidence type="ECO:0000256" key="1">
    <source>
        <dbReference type="ARBA" id="ARBA00004308"/>
    </source>
</evidence>
<dbReference type="Gene3D" id="3.40.190.10">
    <property type="entry name" value="Periplasmic binding protein-like II"/>
    <property type="match status" value="2"/>
</dbReference>
<keyword evidence="8" id="KW-0472">Membrane</keyword>
<proteinExistence type="inferred from homology"/>
<dbReference type="AlphaFoldDB" id="A0A2P9H971"/>
<evidence type="ECO:0000256" key="6">
    <source>
        <dbReference type="ARBA" id="ARBA00022519"/>
    </source>
</evidence>
<evidence type="ECO:0000256" key="3">
    <source>
        <dbReference type="ARBA" id="ARBA00010742"/>
    </source>
</evidence>
<dbReference type="GO" id="GO:0012505">
    <property type="term" value="C:endomembrane system"/>
    <property type="evidence" value="ECO:0007669"/>
    <property type="project" value="UniProtKB-SubCell"/>
</dbReference>
<dbReference type="GO" id="GO:0016020">
    <property type="term" value="C:membrane"/>
    <property type="evidence" value="ECO:0007669"/>
    <property type="project" value="InterPro"/>
</dbReference>
<keyword evidence="5" id="KW-1003">Cell membrane</keyword>
<keyword evidence="4" id="KW-0813">Transport</keyword>
<dbReference type="STRING" id="264201.pc0013"/>
<accession>A0A2P9H971</accession>
<feature type="signal peptide" evidence="9">
    <location>
        <begin position="1"/>
        <end position="19"/>
    </location>
</feature>
<reference evidence="10 11" key="1">
    <citation type="journal article" date="2004" name="Science">
        <title>Illuminating the evolutionary history of chlamydiae.</title>
        <authorList>
            <person name="Horn M."/>
            <person name="Collingro A."/>
            <person name="Schmitz-Esser S."/>
            <person name="Beier C.L."/>
            <person name="Purkhold U."/>
            <person name="Fartmann B."/>
            <person name="Brandt P."/>
            <person name="Nyakatura G.J."/>
            <person name="Droege M."/>
            <person name="Frishman D."/>
            <person name="Rattei T."/>
            <person name="Mewes H."/>
            <person name="Wagner M."/>
        </authorList>
    </citation>
    <scope>NUCLEOTIDE SEQUENCE [LARGE SCALE GENOMIC DNA]</scope>
    <source>
        <strain evidence="10 11">UWE25</strain>
    </source>
</reference>
<dbReference type="Proteomes" id="UP000000529">
    <property type="component" value="Chromosome"/>
</dbReference>